<dbReference type="InterPro" id="IPR036397">
    <property type="entry name" value="RNaseH_sf"/>
</dbReference>
<dbReference type="Pfam" id="PF24626">
    <property type="entry name" value="SH3_Tf2-1"/>
    <property type="match status" value="1"/>
</dbReference>
<dbReference type="Gene3D" id="3.30.420.10">
    <property type="entry name" value="Ribonuclease H-like superfamily/Ribonuclease H"/>
    <property type="match status" value="1"/>
</dbReference>
<evidence type="ECO:0000256" key="1">
    <source>
        <dbReference type="SAM" id="MobiDB-lite"/>
    </source>
</evidence>
<feature type="domain" description="Reverse transcriptase/retrotransposon-derived protein RNase H-like" evidence="2">
    <location>
        <begin position="79"/>
        <end position="117"/>
    </location>
</feature>
<evidence type="ECO:0000259" key="3">
    <source>
        <dbReference type="Pfam" id="PF24626"/>
    </source>
</evidence>
<dbReference type="SUPFAM" id="SSF56672">
    <property type="entry name" value="DNA/RNA polymerases"/>
    <property type="match status" value="1"/>
</dbReference>
<reference evidence="5" key="1">
    <citation type="journal article" date="2019" name="Plant Biotechnol. J.">
        <title>Genome sequencing of the Australian wild diploid species Gossypium australe highlights disease resistance and delayed gland morphogenesis.</title>
        <authorList>
            <person name="Cai Y."/>
            <person name="Cai X."/>
            <person name="Wang Q."/>
            <person name="Wang P."/>
            <person name="Zhang Y."/>
            <person name="Cai C."/>
            <person name="Xu Y."/>
            <person name="Wang K."/>
            <person name="Zhou Z."/>
            <person name="Wang C."/>
            <person name="Geng S."/>
            <person name="Li B."/>
            <person name="Dong Q."/>
            <person name="Hou Y."/>
            <person name="Wang H."/>
            <person name="Ai P."/>
            <person name="Liu Z."/>
            <person name="Yi F."/>
            <person name="Sun M."/>
            <person name="An G."/>
            <person name="Cheng J."/>
            <person name="Zhang Y."/>
            <person name="Shi Q."/>
            <person name="Xie Y."/>
            <person name="Shi X."/>
            <person name="Chang Y."/>
            <person name="Huang F."/>
            <person name="Chen Y."/>
            <person name="Hong S."/>
            <person name="Mi L."/>
            <person name="Sun Q."/>
            <person name="Zhang L."/>
            <person name="Zhou B."/>
            <person name="Peng R."/>
            <person name="Zhang X."/>
            <person name="Liu F."/>
        </authorList>
    </citation>
    <scope>NUCLEOTIDE SEQUENCE [LARGE SCALE GENOMIC DNA]</scope>
    <source>
        <strain evidence="5">cv. PA1801</strain>
    </source>
</reference>
<dbReference type="GO" id="GO:0003964">
    <property type="term" value="F:RNA-directed DNA polymerase activity"/>
    <property type="evidence" value="ECO:0007669"/>
    <property type="project" value="UniProtKB-KW"/>
</dbReference>
<dbReference type="InterPro" id="IPR056924">
    <property type="entry name" value="SH3_Tf2-1"/>
</dbReference>
<dbReference type="InterPro" id="IPR041577">
    <property type="entry name" value="RT_RNaseH_2"/>
</dbReference>
<feature type="compositionally biased region" description="Polar residues" evidence="1">
    <location>
        <begin position="387"/>
        <end position="400"/>
    </location>
</feature>
<dbReference type="InterPro" id="IPR043502">
    <property type="entry name" value="DNA/RNA_pol_sf"/>
</dbReference>
<dbReference type="FunFam" id="3.30.70.270:FF:000020">
    <property type="entry name" value="Transposon Tf2-6 polyprotein-like Protein"/>
    <property type="match status" value="1"/>
</dbReference>
<dbReference type="SUPFAM" id="SSF53098">
    <property type="entry name" value="Ribonuclease H-like"/>
    <property type="match status" value="1"/>
</dbReference>
<keyword evidence="4" id="KW-0695">RNA-directed DNA polymerase</keyword>
<dbReference type="PANTHER" id="PTHR35046:SF9">
    <property type="entry name" value="RNA-DIRECTED DNA POLYMERASE"/>
    <property type="match status" value="1"/>
</dbReference>
<dbReference type="Pfam" id="PF17919">
    <property type="entry name" value="RT_RNaseH_2"/>
    <property type="match status" value="1"/>
</dbReference>
<keyword evidence="4" id="KW-0808">Transferase</keyword>
<protein>
    <submittedName>
        <fullName evidence="4">Reverse transcriptase</fullName>
    </submittedName>
</protein>
<feature type="domain" description="Tf2-1-like SH3-like" evidence="3">
    <location>
        <begin position="310"/>
        <end position="370"/>
    </location>
</feature>
<sequence>MREGDKWKTTFKTKHVSSQGLEVDREKIKAIQDWLRPKTISQVRSIHGLASFYQWFVPNFSTIAAPLTSVIKKNSAFHWEDGQEKSFNDIKNCLTNAPLLALIDFTKTFELECDASGKDNIIAGALLRRYTLLSSLESKLLGFSFLKELYANDPDFDEIYSACEKTAFENFYRMRRDVECVCERCLTCKRAKSKIQPHGLYTPLPIPETPWTNVSIDFVLGFPRTKMGNDSIFVIVDRFSKMSHFVACTKTDDAVHISNLFFREVVHLHGITRTIVSDRNAKFLSHFWRTESYVRQANKGQKKVVFELKDWVWVHMHKERFPAKRRFKLLPREDGPFQVLERINENSYKLDLLGEYNISASFNVSDLSPFDADFDLRTNRFEEGGNDVSTPRAPTNSISNPLKLPKGPMTRARAK</sequence>
<dbReference type="Proteomes" id="UP000325315">
    <property type="component" value="Unassembled WGS sequence"/>
</dbReference>
<keyword evidence="4" id="KW-0548">Nucleotidyltransferase</keyword>
<gene>
    <name evidence="4" type="ORF">EPI10_003845</name>
</gene>
<feature type="region of interest" description="Disordered" evidence="1">
    <location>
        <begin position="382"/>
        <end position="415"/>
    </location>
</feature>
<evidence type="ECO:0000259" key="2">
    <source>
        <dbReference type="Pfam" id="PF17919"/>
    </source>
</evidence>
<proteinExistence type="predicted"/>
<dbReference type="PANTHER" id="PTHR35046">
    <property type="entry name" value="ZINC KNUCKLE (CCHC-TYPE) FAMILY PROTEIN"/>
    <property type="match status" value="1"/>
</dbReference>
<comment type="caution">
    <text evidence="4">The sequence shown here is derived from an EMBL/GenBank/DDBJ whole genome shotgun (WGS) entry which is preliminary data.</text>
</comment>
<dbReference type="InterPro" id="IPR043128">
    <property type="entry name" value="Rev_trsase/Diguanyl_cyclase"/>
</dbReference>
<dbReference type="EMBL" id="SMMG02000011">
    <property type="protein sequence ID" value="KAA3457130.1"/>
    <property type="molecule type" value="Genomic_DNA"/>
</dbReference>
<evidence type="ECO:0000313" key="5">
    <source>
        <dbReference type="Proteomes" id="UP000325315"/>
    </source>
</evidence>
<organism evidence="4 5">
    <name type="scientific">Gossypium australe</name>
    <dbReference type="NCBI Taxonomy" id="47621"/>
    <lineage>
        <taxon>Eukaryota</taxon>
        <taxon>Viridiplantae</taxon>
        <taxon>Streptophyta</taxon>
        <taxon>Embryophyta</taxon>
        <taxon>Tracheophyta</taxon>
        <taxon>Spermatophyta</taxon>
        <taxon>Magnoliopsida</taxon>
        <taxon>eudicotyledons</taxon>
        <taxon>Gunneridae</taxon>
        <taxon>Pentapetalae</taxon>
        <taxon>rosids</taxon>
        <taxon>malvids</taxon>
        <taxon>Malvales</taxon>
        <taxon>Malvaceae</taxon>
        <taxon>Malvoideae</taxon>
        <taxon>Gossypium</taxon>
    </lineage>
</organism>
<name>A0A5B6UGB3_9ROSI</name>
<dbReference type="Gene3D" id="3.30.70.270">
    <property type="match status" value="1"/>
</dbReference>
<accession>A0A5B6UGB3</accession>
<dbReference type="InterPro" id="IPR012337">
    <property type="entry name" value="RNaseH-like_sf"/>
</dbReference>
<evidence type="ECO:0000313" key="4">
    <source>
        <dbReference type="EMBL" id="KAA3457130.1"/>
    </source>
</evidence>
<dbReference type="AlphaFoldDB" id="A0A5B6UGB3"/>
<dbReference type="OrthoDB" id="912587at2759"/>
<keyword evidence="5" id="KW-1185">Reference proteome</keyword>
<dbReference type="GO" id="GO:0003676">
    <property type="term" value="F:nucleic acid binding"/>
    <property type="evidence" value="ECO:0007669"/>
    <property type="project" value="InterPro"/>
</dbReference>